<evidence type="ECO:0000256" key="6">
    <source>
        <dbReference type="ARBA" id="ARBA00023136"/>
    </source>
</evidence>
<evidence type="ECO:0000256" key="5">
    <source>
        <dbReference type="ARBA" id="ARBA00022989"/>
    </source>
</evidence>
<dbReference type="InterPro" id="IPR010656">
    <property type="entry name" value="DctM"/>
</dbReference>
<feature type="transmembrane region" description="Helical" evidence="7">
    <location>
        <begin position="6"/>
        <end position="39"/>
    </location>
</feature>
<keyword evidence="2" id="KW-1003">Cell membrane</keyword>
<gene>
    <name evidence="9" type="ORF">METZ01_LOCUS451999</name>
</gene>
<reference evidence="9" key="1">
    <citation type="submission" date="2018-05" db="EMBL/GenBank/DDBJ databases">
        <authorList>
            <person name="Lanie J.A."/>
            <person name="Ng W.-L."/>
            <person name="Kazmierczak K.M."/>
            <person name="Andrzejewski T.M."/>
            <person name="Davidsen T.M."/>
            <person name="Wayne K.J."/>
            <person name="Tettelin H."/>
            <person name="Glass J.I."/>
            <person name="Rusch D."/>
            <person name="Podicherti R."/>
            <person name="Tsui H.-C.T."/>
            <person name="Winkler M.E."/>
        </authorList>
    </citation>
    <scope>NUCLEOTIDE SEQUENCE</scope>
</reference>
<evidence type="ECO:0000256" key="1">
    <source>
        <dbReference type="ARBA" id="ARBA00004429"/>
    </source>
</evidence>
<dbReference type="PANTHER" id="PTHR33362">
    <property type="entry name" value="SIALIC ACID TRAP TRANSPORTER PERMEASE PROTEIN SIAT-RELATED"/>
    <property type="match status" value="1"/>
</dbReference>
<dbReference type="GO" id="GO:0005886">
    <property type="term" value="C:plasma membrane"/>
    <property type="evidence" value="ECO:0007669"/>
    <property type="project" value="UniProtKB-SubCell"/>
</dbReference>
<sequence>MEWYYVLAILIGSLIFFMLLGLPVVFAFFAANIIGAMIFMGGEKGVAQLVRNAIDSTQSFSLLPIPLFIFMGEIMFHTGIAARAIDAVDT</sequence>
<evidence type="ECO:0000313" key="9">
    <source>
        <dbReference type="EMBL" id="SVD99145.1"/>
    </source>
</evidence>
<keyword evidence="6 7" id="KW-0472">Membrane</keyword>
<organism evidence="9">
    <name type="scientific">marine metagenome</name>
    <dbReference type="NCBI Taxonomy" id="408172"/>
    <lineage>
        <taxon>unclassified sequences</taxon>
        <taxon>metagenomes</taxon>
        <taxon>ecological metagenomes</taxon>
    </lineage>
</organism>
<keyword evidence="3" id="KW-0997">Cell inner membrane</keyword>
<comment type="subcellular location">
    <subcellularLocation>
        <location evidence="1">Cell inner membrane</location>
        <topology evidence="1">Multi-pass membrane protein</topology>
    </subcellularLocation>
</comment>
<feature type="transmembrane region" description="Helical" evidence="7">
    <location>
        <begin position="60"/>
        <end position="85"/>
    </location>
</feature>
<dbReference type="InterPro" id="IPR004681">
    <property type="entry name" value="TRAP_DctM"/>
</dbReference>
<name>A0A382ZVU2_9ZZZZ</name>
<keyword evidence="5 7" id="KW-1133">Transmembrane helix</keyword>
<dbReference type="Pfam" id="PF06808">
    <property type="entry name" value="DctM"/>
    <property type="match status" value="1"/>
</dbReference>
<proteinExistence type="predicted"/>
<dbReference type="EMBL" id="UINC01186766">
    <property type="protein sequence ID" value="SVD99145.1"/>
    <property type="molecule type" value="Genomic_DNA"/>
</dbReference>
<feature type="domain" description="TRAP C4-dicarboxylate transport system permease DctM subunit" evidence="8">
    <location>
        <begin position="11"/>
        <end position="88"/>
    </location>
</feature>
<dbReference type="GO" id="GO:0022857">
    <property type="term" value="F:transmembrane transporter activity"/>
    <property type="evidence" value="ECO:0007669"/>
    <property type="project" value="TreeGrafter"/>
</dbReference>
<protein>
    <recommendedName>
        <fullName evidence="8">TRAP C4-dicarboxylate transport system permease DctM subunit domain-containing protein</fullName>
    </recommendedName>
</protein>
<evidence type="ECO:0000256" key="4">
    <source>
        <dbReference type="ARBA" id="ARBA00022692"/>
    </source>
</evidence>
<dbReference type="AlphaFoldDB" id="A0A382ZVU2"/>
<evidence type="ECO:0000256" key="2">
    <source>
        <dbReference type="ARBA" id="ARBA00022475"/>
    </source>
</evidence>
<keyword evidence="4 7" id="KW-0812">Transmembrane</keyword>
<evidence type="ECO:0000256" key="3">
    <source>
        <dbReference type="ARBA" id="ARBA00022519"/>
    </source>
</evidence>
<accession>A0A382ZVU2</accession>
<feature type="non-terminal residue" evidence="9">
    <location>
        <position position="90"/>
    </location>
</feature>
<evidence type="ECO:0000259" key="8">
    <source>
        <dbReference type="Pfam" id="PF06808"/>
    </source>
</evidence>
<evidence type="ECO:0000256" key="7">
    <source>
        <dbReference type="SAM" id="Phobius"/>
    </source>
</evidence>